<reference evidence="2" key="1">
    <citation type="submission" date="2015-12" db="EMBL/GenBank/DDBJ databases">
        <title>Update maize B73 reference genome by single molecule sequencing technologies.</title>
        <authorList>
            <consortium name="Maize Genome Sequencing Project"/>
            <person name="Ware D."/>
        </authorList>
    </citation>
    <scope>NUCLEOTIDE SEQUENCE [LARGE SCALE GENOMIC DNA]</scope>
    <source>
        <tissue evidence="2">Seedling</tissue>
    </source>
</reference>
<proteinExistence type="predicted"/>
<sequence>MSRAQAARSFRGKPCHGHNSKAARRWPSRLVDGFRRMLVGLFSFPPRPPKVTFSVVHDHRAAAAAGAGAPATATGGCGGGDASKRSSWSSSNLHPLNAHYDEAIADCVEFFNKSARVDLRSRPHF</sequence>
<dbReference type="PANTHER" id="PTHR35111:SF5">
    <property type="entry name" value="F10A5.9"/>
    <property type="match status" value="1"/>
</dbReference>
<dbReference type="PaxDb" id="4577-GRMZM2G163079_P01"/>
<feature type="compositionally biased region" description="Basic residues" evidence="1">
    <location>
        <begin position="10"/>
        <end position="23"/>
    </location>
</feature>
<dbReference type="InParanoid" id="A0A1D6EFR9"/>
<gene>
    <name evidence="2" type="ORF">ZEAMMB73_Zm00001d004496</name>
</gene>
<dbReference type="OMA" id="KASHTHN"/>
<feature type="region of interest" description="Disordered" evidence="1">
    <location>
        <begin position="64"/>
        <end position="89"/>
    </location>
</feature>
<dbReference type="EMBL" id="CM007648">
    <property type="protein sequence ID" value="ONM19026.1"/>
    <property type="molecule type" value="Genomic_DNA"/>
</dbReference>
<dbReference type="eggNOG" id="ENOG502S6TP">
    <property type="taxonomic scope" value="Eukaryota"/>
</dbReference>
<organism evidence="2">
    <name type="scientific">Zea mays</name>
    <name type="common">Maize</name>
    <dbReference type="NCBI Taxonomy" id="4577"/>
    <lineage>
        <taxon>Eukaryota</taxon>
        <taxon>Viridiplantae</taxon>
        <taxon>Streptophyta</taxon>
        <taxon>Embryophyta</taxon>
        <taxon>Tracheophyta</taxon>
        <taxon>Spermatophyta</taxon>
        <taxon>Magnoliopsida</taxon>
        <taxon>Liliopsida</taxon>
        <taxon>Poales</taxon>
        <taxon>Poaceae</taxon>
        <taxon>PACMAD clade</taxon>
        <taxon>Panicoideae</taxon>
        <taxon>Andropogonodae</taxon>
        <taxon>Andropogoneae</taxon>
        <taxon>Tripsacinae</taxon>
        <taxon>Zea</taxon>
    </lineage>
</organism>
<protein>
    <submittedName>
        <fullName evidence="2">Uncharacterized protein</fullName>
    </submittedName>
</protein>
<evidence type="ECO:0000313" key="2">
    <source>
        <dbReference type="EMBL" id="ONM19026.1"/>
    </source>
</evidence>
<evidence type="ECO:0000256" key="1">
    <source>
        <dbReference type="SAM" id="MobiDB-lite"/>
    </source>
</evidence>
<dbReference type="AlphaFoldDB" id="A0A1D6EFR9"/>
<accession>A0A1D6EFR9</accession>
<dbReference type="ExpressionAtlas" id="A0A1D6EFR9">
    <property type="expression patterns" value="baseline and differential"/>
</dbReference>
<name>A0A1D6EFR9_MAIZE</name>
<feature type="compositionally biased region" description="Low complexity" evidence="1">
    <location>
        <begin position="64"/>
        <end position="74"/>
    </location>
</feature>
<dbReference type="PANTHER" id="PTHR35111">
    <property type="entry name" value="F10A5.9-RELATED"/>
    <property type="match status" value="1"/>
</dbReference>
<feature type="region of interest" description="Disordered" evidence="1">
    <location>
        <begin position="1"/>
        <end position="23"/>
    </location>
</feature>